<dbReference type="InterPro" id="IPR005135">
    <property type="entry name" value="Endo/exonuclease/phosphatase"/>
</dbReference>
<dbReference type="KEGG" id="ccot:CCAX7_12350"/>
<dbReference type="GO" id="GO:0006281">
    <property type="term" value="P:DNA repair"/>
    <property type="evidence" value="ECO:0007669"/>
    <property type="project" value="UniProtKB-KW"/>
</dbReference>
<evidence type="ECO:0000313" key="10">
    <source>
        <dbReference type="Proteomes" id="UP000287394"/>
    </source>
</evidence>
<keyword evidence="5" id="KW-0227">DNA damage</keyword>
<comment type="cofactor">
    <cofactor evidence="1">
        <name>Mn(2+)</name>
        <dbReference type="ChEBI" id="CHEBI:29035"/>
    </cofactor>
</comment>
<organism evidence="9 10">
    <name type="scientific">Capsulimonas corticalis</name>
    <dbReference type="NCBI Taxonomy" id="2219043"/>
    <lineage>
        <taxon>Bacteria</taxon>
        <taxon>Bacillati</taxon>
        <taxon>Armatimonadota</taxon>
        <taxon>Armatimonadia</taxon>
        <taxon>Capsulimonadales</taxon>
        <taxon>Capsulimonadaceae</taxon>
        <taxon>Capsulimonas</taxon>
    </lineage>
</organism>
<dbReference type="GO" id="GO:0046872">
    <property type="term" value="F:metal ion binding"/>
    <property type="evidence" value="ECO:0007669"/>
    <property type="project" value="UniProtKB-KW"/>
</dbReference>
<reference evidence="9 10" key="1">
    <citation type="journal article" date="2019" name="Int. J. Syst. Evol. Microbiol.">
        <title>Capsulimonas corticalis gen. nov., sp. nov., an aerobic capsulated bacterium, of a novel bacterial order, Capsulimonadales ord. nov., of the class Armatimonadia of the phylum Armatimonadetes.</title>
        <authorList>
            <person name="Li J."/>
            <person name="Kudo C."/>
            <person name="Tonouchi A."/>
        </authorList>
    </citation>
    <scope>NUCLEOTIDE SEQUENCE [LARGE SCALE GENOMIC DNA]</scope>
    <source>
        <strain evidence="9 10">AX-7</strain>
    </source>
</reference>
<name>A0A402D4A1_9BACT</name>
<keyword evidence="6" id="KW-0378">Hydrolase</keyword>
<dbReference type="Proteomes" id="UP000287394">
    <property type="component" value="Chromosome"/>
</dbReference>
<dbReference type="GO" id="GO:0004518">
    <property type="term" value="F:nuclease activity"/>
    <property type="evidence" value="ECO:0007669"/>
    <property type="project" value="UniProtKB-KW"/>
</dbReference>
<dbReference type="PANTHER" id="PTHR15822">
    <property type="entry name" value="TRAF AND TNF RECEPTOR-ASSOCIATED PROTEIN"/>
    <property type="match status" value="1"/>
</dbReference>
<keyword evidence="8" id="KW-0234">DNA repair</keyword>
<dbReference type="Gene3D" id="3.60.10.10">
    <property type="entry name" value="Endonuclease/exonuclease/phosphatase"/>
    <property type="match status" value="1"/>
</dbReference>
<evidence type="ECO:0000313" key="9">
    <source>
        <dbReference type="EMBL" id="BDI29184.1"/>
    </source>
</evidence>
<dbReference type="OrthoDB" id="209281at2"/>
<dbReference type="PROSITE" id="PS51257">
    <property type="entry name" value="PROKAR_LIPOPROTEIN"/>
    <property type="match status" value="1"/>
</dbReference>
<evidence type="ECO:0000256" key="5">
    <source>
        <dbReference type="ARBA" id="ARBA00022763"/>
    </source>
</evidence>
<keyword evidence="4" id="KW-0479">Metal-binding</keyword>
<sequence>MPLSKRSGRTVLGGLSVLSLACLLLIAIVFHDGDEAYWPVALAVSLPPIVYAFPSLVLLVASGITRNRRLIALNGAALLLAAGPLMGLHWRWSTPPARGRAVRVMTWNVEKWSHGPDAVARGVRAQHPDIVCFQEAGDYFYVSGPQGAGLIADLPEYHFVRAGEIIVASRWPVRKLAEAPLPPGQATRPALCVSVDIGGRPCTVVAVHLLPSELERHLIHACIPLDAYARRFAAMRRGQDDALLPVMRALPGPKILCGDFNAQPPATSCRRLTDIYPDAFEAAGRGYGYTLKATTPVERIDHILTSRDLTVRNCWVPSLIASDHRAVVADVTLPTPRSF</sequence>
<comment type="cofactor">
    <cofactor evidence="2">
        <name>Mg(2+)</name>
        <dbReference type="ChEBI" id="CHEBI:18420"/>
    </cofactor>
</comment>
<gene>
    <name evidence="9" type="ORF">CCAX7_12350</name>
</gene>
<dbReference type="RefSeq" id="WP_119324366.1">
    <property type="nucleotide sequence ID" value="NZ_AP025739.1"/>
</dbReference>
<evidence type="ECO:0000256" key="1">
    <source>
        <dbReference type="ARBA" id="ARBA00001936"/>
    </source>
</evidence>
<dbReference type="Pfam" id="PF03372">
    <property type="entry name" value="Exo_endo_phos"/>
    <property type="match status" value="1"/>
</dbReference>
<evidence type="ECO:0000256" key="4">
    <source>
        <dbReference type="ARBA" id="ARBA00022723"/>
    </source>
</evidence>
<dbReference type="PANTHER" id="PTHR15822:SF4">
    <property type="entry name" value="TYROSYL-DNA PHOSPHODIESTERASE 2"/>
    <property type="match status" value="1"/>
</dbReference>
<dbReference type="InterPro" id="IPR036691">
    <property type="entry name" value="Endo/exonu/phosph_ase_sf"/>
</dbReference>
<evidence type="ECO:0000256" key="8">
    <source>
        <dbReference type="ARBA" id="ARBA00023204"/>
    </source>
</evidence>
<dbReference type="AlphaFoldDB" id="A0A402D4A1"/>
<keyword evidence="3" id="KW-0540">Nuclease</keyword>
<keyword evidence="10" id="KW-1185">Reference proteome</keyword>
<keyword evidence="7" id="KW-0460">Magnesium</keyword>
<dbReference type="EMBL" id="AP025739">
    <property type="protein sequence ID" value="BDI29184.1"/>
    <property type="molecule type" value="Genomic_DNA"/>
</dbReference>
<proteinExistence type="predicted"/>
<dbReference type="GO" id="GO:0016787">
    <property type="term" value="F:hydrolase activity"/>
    <property type="evidence" value="ECO:0007669"/>
    <property type="project" value="UniProtKB-KW"/>
</dbReference>
<evidence type="ECO:0000256" key="6">
    <source>
        <dbReference type="ARBA" id="ARBA00022801"/>
    </source>
</evidence>
<evidence type="ECO:0000256" key="7">
    <source>
        <dbReference type="ARBA" id="ARBA00022842"/>
    </source>
</evidence>
<protein>
    <submittedName>
        <fullName evidence="9">Uncharacterized protein</fullName>
    </submittedName>
</protein>
<evidence type="ECO:0000256" key="3">
    <source>
        <dbReference type="ARBA" id="ARBA00022722"/>
    </source>
</evidence>
<evidence type="ECO:0000256" key="2">
    <source>
        <dbReference type="ARBA" id="ARBA00001946"/>
    </source>
</evidence>
<dbReference type="SUPFAM" id="SSF56219">
    <property type="entry name" value="DNase I-like"/>
    <property type="match status" value="1"/>
</dbReference>
<dbReference type="InterPro" id="IPR051547">
    <property type="entry name" value="TDP2-like"/>
</dbReference>
<accession>A0A402D4A1</accession>